<feature type="region of interest" description="Disordered" evidence="1">
    <location>
        <begin position="488"/>
        <end position="524"/>
    </location>
</feature>
<dbReference type="PANTHER" id="PTHR21068:SF43">
    <property type="entry name" value="SPARTIN"/>
    <property type="match status" value="1"/>
</dbReference>
<feature type="domain" description="Senescence" evidence="2">
    <location>
        <begin position="277"/>
        <end position="471"/>
    </location>
</feature>
<dbReference type="PANTHER" id="PTHR21068">
    <property type="entry name" value="SPARTIN"/>
    <property type="match status" value="1"/>
</dbReference>
<gene>
    <name evidence="3" type="ORF">NQ314_006266</name>
</gene>
<dbReference type="Pfam" id="PF06911">
    <property type="entry name" value="Senescence"/>
    <property type="match status" value="1"/>
</dbReference>
<feature type="compositionally biased region" description="Basic and acidic residues" evidence="1">
    <location>
        <begin position="513"/>
        <end position="524"/>
    </location>
</feature>
<protein>
    <recommendedName>
        <fullName evidence="2">Senescence domain-containing protein</fullName>
    </recommendedName>
</protein>
<reference evidence="3" key="1">
    <citation type="journal article" date="2023" name="Insect Mol. Biol.">
        <title>Genome sequencing provides insights into the evolution of gene families encoding plant cell wall-degrading enzymes in longhorned beetles.</title>
        <authorList>
            <person name="Shin N.R."/>
            <person name="Okamura Y."/>
            <person name="Kirsch R."/>
            <person name="Pauchet Y."/>
        </authorList>
    </citation>
    <scope>NUCLEOTIDE SEQUENCE</scope>
    <source>
        <strain evidence="3">RBIC_L_NR</strain>
    </source>
</reference>
<dbReference type="InterPro" id="IPR045036">
    <property type="entry name" value="Spartin-like"/>
</dbReference>
<sequence>MSGSKEMGNVRSLDPRWSETYSAIKNKHDAAFLAIDQAISLEEREKPNEMKHLLFKCSVQKNPDITWEKACVMIQKIKKTRAEVLTRISSIQRSPDFVPDVSPEDPPSYEEAIASSVCSDDIPLTYKDLATALNDLSIDPNQNVAEELIYTHDSVRLYFISPNGEIKLRYVLYECPFLGDGPDNPKAILQIGNWVYPLVPGVSPCYRTDYGAFILPNVYAEIPGSSVGIILPSDADQEVFDLLENILHGIISQATEEQIRAEKRLREEEDLSSKISSKIVDGAWYLSQGLVKGAEKASEFFNSSTPKIINNLQVSEEPAHIPRPLSKSMQIAETATNKAAKVTGFVADQVGMATMRLGQFLAPHIQKQGTRLLATGFKMSEQEASDKMKGVLRVAAGAVEGFSTVYRGLETSASILASNLKENTVKIVEHKYGHPAGTFTGDTLTTMGNVYTISHNTRIITPKGLVKRTAKSTSQAIICGHTTSSCKASTSHQNDLNHPNDKIKGSDSSSSLSKDDKDGKKGLE</sequence>
<name>A0AAV8Z7N5_9CUCU</name>
<proteinExistence type="predicted"/>
<organism evidence="3 4">
    <name type="scientific">Rhamnusium bicolor</name>
    <dbReference type="NCBI Taxonomy" id="1586634"/>
    <lineage>
        <taxon>Eukaryota</taxon>
        <taxon>Metazoa</taxon>
        <taxon>Ecdysozoa</taxon>
        <taxon>Arthropoda</taxon>
        <taxon>Hexapoda</taxon>
        <taxon>Insecta</taxon>
        <taxon>Pterygota</taxon>
        <taxon>Neoptera</taxon>
        <taxon>Endopterygota</taxon>
        <taxon>Coleoptera</taxon>
        <taxon>Polyphaga</taxon>
        <taxon>Cucujiformia</taxon>
        <taxon>Chrysomeloidea</taxon>
        <taxon>Cerambycidae</taxon>
        <taxon>Lepturinae</taxon>
        <taxon>Rhagiini</taxon>
        <taxon>Rhamnusium</taxon>
    </lineage>
</organism>
<feature type="compositionally biased region" description="Polar residues" evidence="1">
    <location>
        <begin position="488"/>
        <end position="497"/>
    </location>
</feature>
<dbReference type="EMBL" id="JANEYF010001679">
    <property type="protein sequence ID" value="KAJ8959529.1"/>
    <property type="molecule type" value="Genomic_DNA"/>
</dbReference>
<evidence type="ECO:0000259" key="2">
    <source>
        <dbReference type="Pfam" id="PF06911"/>
    </source>
</evidence>
<evidence type="ECO:0000313" key="4">
    <source>
        <dbReference type="Proteomes" id="UP001162156"/>
    </source>
</evidence>
<comment type="caution">
    <text evidence="3">The sequence shown here is derived from an EMBL/GenBank/DDBJ whole genome shotgun (WGS) entry which is preliminary data.</text>
</comment>
<dbReference type="GO" id="GO:0030514">
    <property type="term" value="P:negative regulation of BMP signaling pathway"/>
    <property type="evidence" value="ECO:0007669"/>
    <property type="project" value="TreeGrafter"/>
</dbReference>
<dbReference type="AlphaFoldDB" id="A0AAV8Z7N5"/>
<dbReference type="GO" id="GO:0005886">
    <property type="term" value="C:plasma membrane"/>
    <property type="evidence" value="ECO:0007669"/>
    <property type="project" value="TreeGrafter"/>
</dbReference>
<dbReference type="Gene3D" id="1.20.58.80">
    <property type="entry name" value="Phosphotransferase system, lactose/cellobiose-type IIA subunit"/>
    <property type="match status" value="1"/>
</dbReference>
<keyword evidence="4" id="KW-1185">Reference proteome</keyword>
<evidence type="ECO:0000313" key="3">
    <source>
        <dbReference type="EMBL" id="KAJ8959529.1"/>
    </source>
</evidence>
<dbReference type="Proteomes" id="UP001162156">
    <property type="component" value="Unassembled WGS sequence"/>
</dbReference>
<accession>A0AAV8Z7N5</accession>
<dbReference type="InterPro" id="IPR009686">
    <property type="entry name" value="Senescence/spartin_C"/>
</dbReference>
<dbReference type="GO" id="GO:0051301">
    <property type="term" value="P:cell division"/>
    <property type="evidence" value="ECO:0007669"/>
    <property type="project" value="TreeGrafter"/>
</dbReference>
<evidence type="ECO:0000256" key="1">
    <source>
        <dbReference type="SAM" id="MobiDB-lite"/>
    </source>
</evidence>